<name>A0A0A9EGS9_ARUDO</name>
<dbReference type="EMBL" id="GBRH01200840">
    <property type="protein sequence ID" value="JAD97055.1"/>
    <property type="molecule type" value="Transcribed_RNA"/>
</dbReference>
<proteinExistence type="predicted"/>
<evidence type="ECO:0000313" key="1">
    <source>
        <dbReference type="EMBL" id="JAD97055.1"/>
    </source>
</evidence>
<sequence length="67" mass="7602">MFTVLTLEARFRAIKIHNPCTEAKRAEDGSTFCTPYPFLGTINFVLKMARTNSIEIFIPSNLQPPLE</sequence>
<accession>A0A0A9EGS9</accession>
<organism evidence="1">
    <name type="scientific">Arundo donax</name>
    <name type="common">Giant reed</name>
    <name type="synonym">Donax arundinaceus</name>
    <dbReference type="NCBI Taxonomy" id="35708"/>
    <lineage>
        <taxon>Eukaryota</taxon>
        <taxon>Viridiplantae</taxon>
        <taxon>Streptophyta</taxon>
        <taxon>Embryophyta</taxon>
        <taxon>Tracheophyta</taxon>
        <taxon>Spermatophyta</taxon>
        <taxon>Magnoliopsida</taxon>
        <taxon>Liliopsida</taxon>
        <taxon>Poales</taxon>
        <taxon>Poaceae</taxon>
        <taxon>PACMAD clade</taxon>
        <taxon>Arundinoideae</taxon>
        <taxon>Arundineae</taxon>
        <taxon>Arundo</taxon>
    </lineage>
</organism>
<protein>
    <submittedName>
        <fullName evidence="1">Uncharacterized protein</fullName>
    </submittedName>
</protein>
<dbReference type="AlphaFoldDB" id="A0A0A9EGS9"/>
<reference evidence="1" key="2">
    <citation type="journal article" date="2015" name="Data Brief">
        <title>Shoot transcriptome of the giant reed, Arundo donax.</title>
        <authorList>
            <person name="Barrero R.A."/>
            <person name="Guerrero F.D."/>
            <person name="Moolhuijzen P."/>
            <person name="Goolsby J.A."/>
            <person name="Tidwell J."/>
            <person name="Bellgard S.E."/>
            <person name="Bellgard M.I."/>
        </authorList>
    </citation>
    <scope>NUCLEOTIDE SEQUENCE</scope>
    <source>
        <tissue evidence="1">Shoot tissue taken approximately 20 cm above the soil surface</tissue>
    </source>
</reference>
<reference evidence="1" key="1">
    <citation type="submission" date="2014-09" db="EMBL/GenBank/DDBJ databases">
        <authorList>
            <person name="Magalhaes I.L.F."/>
            <person name="Oliveira U."/>
            <person name="Santos F.R."/>
            <person name="Vidigal T.H.D.A."/>
            <person name="Brescovit A.D."/>
            <person name="Santos A.J."/>
        </authorList>
    </citation>
    <scope>NUCLEOTIDE SEQUENCE</scope>
    <source>
        <tissue evidence="1">Shoot tissue taken approximately 20 cm above the soil surface</tissue>
    </source>
</reference>